<dbReference type="Gene3D" id="1.20.900.10">
    <property type="entry name" value="Dbl homology (DH) domain"/>
    <property type="match status" value="1"/>
</dbReference>
<dbReference type="InterPro" id="IPR000219">
    <property type="entry name" value="DH_dom"/>
</dbReference>
<dbReference type="PANTHER" id="PTHR46572:SF2">
    <property type="entry name" value="RHO1 GDP-GTP EXCHANGE PROTEIN 1-RELATED"/>
    <property type="match status" value="1"/>
</dbReference>
<evidence type="ECO:0000256" key="2">
    <source>
        <dbReference type="ARBA" id="ARBA00022658"/>
    </source>
</evidence>
<dbReference type="EMBL" id="QPFP01000013">
    <property type="protein sequence ID" value="TEB33203.1"/>
    <property type="molecule type" value="Genomic_DNA"/>
</dbReference>
<dbReference type="InterPro" id="IPR001180">
    <property type="entry name" value="CNH_dom"/>
</dbReference>
<evidence type="ECO:0000259" key="5">
    <source>
        <dbReference type="PROSITE" id="PS50219"/>
    </source>
</evidence>
<dbReference type="SMART" id="SM00049">
    <property type="entry name" value="DEP"/>
    <property type="match status" value="1"/>
</dbReference>
<keyword evidence="1" id="KW-0597">Phosphoprotein</keyword>
<dbReference type="Pfam" id="PF00621">
    <property type="entry name" value="RhoGEF"/>
    <property type="match status" value="1"/>
</dbReference>
<dbReference type="InterPro" id="IPR011993">
    <property type="entry name" value="PH-like_dom_sf"/>
</dbReference>
<feature type="compositionally biased region" description="Polar residues" evidence="3">
    <location>
        <begin position="387"/>
        <end position="397"/>
    </location>
</feature>
<dbReference type="Pfam" id="PF00610">
    <property type="entry name" value="DEP"/>
    <property type="match status" value="1"/>
</dbReference>
<feature type="compositionally biased region" description="Basic and acidic residues" evidence="3">
    <location>
        <begin position="299"/>
        <end position="309"/>
    </location>
</feature>
<feature type="region of interest" description="Disordered" evidence="3">
    <location>
        <begin position="145"/>
        <end position="431"/>
    </location>
</feature>
<dbReference type="Pfam" id="PF00780">
    <property type="entry name" value="CNH"/>
    <property type="match status" value="1"/>
</dbReference>
<dbReference type="InterPro" id="IPR041675">
    <property type="entry name" value="PH_5"/>
</dbReference>
<dbReference type="InterPro" id="IPR000591">
    <property type="entry name" value="DEP_dom"/>
</dbReference>
<dbReference type="Pfam" id="PF15405">
    <property type="entry name" value="PH_5"/>
    <property type="match status" value="1"/>
</dbReference>
<dbReference type="Proteomes" id="UP000298030">
    <property type="component" value="Unassembled WGS sequence"/>
</dbReference>
<dbReference type="PROSITE" id="PS50219">
    <property type="entry name" value="CNH"/>
    <property type="match status" value="1"/>
</dbReference>
<name>A0A4Y7TGA1_COPMI</name>
<feature type="compositionally biased region" description="Low complexity" evidence="3">
    <location>
        <begin position="166"/>
        <end position="177"/>
    </location>
</feature>
<feature type="compositionally biased region" description="Basic and acidic residues" evidence="3">
    <location>
        <begin position="538"/>
        <end position="548"/>
    </location>
</feature>
<dbReference type="SUPFAM" id="SSF46785">
    <property type="entry name" value="Winged helix' DNA-binding domain"/>
    <property type="match status" value="1"/>
</dbReference>
<dbReference type="SUPFAM" id="SSF48065">
    <property type="entry name" value="DBL homology domain (DH-domain)"/>
    <property type="match status" value="1"/>
</dbReference>
<comment type="caution">
    <text evidence="6">The sequence shown here is derived from an EMBL/GenBank/DDBJ whole genome shotgun (WGS) entry which is preliminary data.</text>
</comment>
<dbReference type="InterPro" id="IPR052233">
    <property type="entry name" value="Rho-type_GEFs"/>
</dbReference>
<dbReference type="PROSITE" id="PS50010">
    <property type="entry name" value="DH_2"/>
    <property type="match status" value="1"/>
</dbReference>
<feature type="compositionally biased region" description="Polar residues" evidence="3">
    <location>
        <begin position="418"/>
        <end position="427"/>
    </location>
</feature>
<feature type="domain" description="CNH" evidence="5">
    <location>
        <begin position="1043"/>
        <end position="1338"/>
    </location>
</feature>
<dbReference type="GO" id="GO:0035556">
    <property type="term" value="P:intracellular signal transduction"/>
    <property type="evidence" value="ECO:0007669"/>
    <property type="project" value="InterPro"/>
</dbReference>
<feature type="compositionally biased region" description="Polar residues" evidence="3">
    <location>
        <begin position="225"/>
        <end position="239"/>
    </location>
</feature>
<keyword evidence="2" id="KW-0344">Guanine-nucleotide releasing factor</keyword>
<dbReference type="InterPro" id="IPR036388">
    <property type="entry name" value="WH-like_DNA-bd_sf"/>
</dbReference>
<gene>
    <name evidence="6" type="ORF">FA13DRAFT_1730965</name>
</gene>
<accession>A0A4Y7TGA1</accession>
<dbReference type="InterPro" id="IPR035899">
    <property type="entry name" value="DBL_dom_sf"/>
</dbReference>
<protein>
    <submittedName>
        <fullName evidence="6">CNH-domain-containing protein</fullName>
    </submittedName>
</protein>
<evidence type="ECO:0000259" key="4">
    <source>
        <dbReference type="PROSITE" id="PS50010"/>
    </source>
</evidence>
<feature type="compositionally biased region" description="Low complexity" evidence="3">
    <location>
        <begin position="48"/>
        <end position="57"/>
    </location>
</feature>
<dbReference type="SMART" id="SM00325">
    <property type="entry name" value="RhoGEF"/>
    <property type="match status" value="1"/>
</dbReference>
<feature type="compositionally biased region" description="Polar residues" evidence="3">
    <location>
        <begin position="366"/>
        <end position="375"/>
    </location>
</feature>
<keyword evidence="7" id="KW-1185">Reference proteome</keyword>
<evidence type="ECO:0000313" key="7">
    <source>
        <dbReference type="Proteomes" id="UP000298030"/>
    </source>
</evidence>
<feature type="region of interest" description="Disordered" evidence="3">
    <location>
        <begin position="529"/>
        <end position="548"/>
    </location>
</feature>
<dbReference type="SMART" id="SM00036">
    <property type="entry name" value="CNH"/>
    <property type="match status" value="1"/>
</dbReference>
<dbReference type="OrthoDB" id="2272012at2759"/>
<feature type="compositionally biased region" description="Basic and acidic residues" evidence="3">
    <location>
        <begin position="1"/>
        <end position="18"/>
    </location>
</feature>
<dbReference type="InterPro" id="IPR036390">
    <property type="entry name" value="WH_DNA-bd_sf"/>
</dbReference>
<dbReference type="Gene3D" id="2.30.29.30">
    <property type="entry name" value="Pleckstrin-homology domain (PH domain)/Phosphotyrosine-binding domain (PTB)"/>
    <property type="match status" value="1"/>
</dbReference>
<feature type="compositionally biased region" description="Polar residues" evidence="3">
    <location>
        <begin position="66"/>
        <end position="78"/>
    </location>
</feature>
<evidence type="ECO:0000313" key="6">
    <source>
        <dbReference type="EMBL" id="TEB33203.1"/>
    </source>
</evidence>
<dbReference type="SUPFAM" id="SSF50729">
    <property type="entry name" value="PH domain-like"/>
    <property type="match status" value="1"/>
</dbReference>
<organism evidence="6 7">
    <name type="scientific">Coprinellus micaceus</name>
    <name type="common">Glistening ink-cap mushroom</name>
    <name type="synonym">Coprinus micaceus</name>
    <dbReference type="NCBI Taxonomy" id="71717"/>
    <lineage>
        <taxon>Eukaryota</taxon>
        <taxon>Fungi</taxon>
        <taxon>Dikarya</taxon>
        <taxon>Basidiomycota</taxon>
        <taxon>Agaricomycotina</taxon>
        <taxon>Agaricomycetes</taxon>
        <taxon>Agaricomycetidae</taxon>
        <taxon>Agaricales</taxon>
        <taxon>Agaricineae</taxon>
        <taxon>Psathyrellaceae</taxon>
        <taxon>Coprinellus</taxon>
    </lineage>
</organism>
<sequence length="1414" mass="158012">MDKPSGPRPQPPDKRYDAYESIFGRRGGPSGQPDFAPNNYPPFPPQNQPYQYQNQGQFAMADRRTSYSASYAMNQPYPNVNGHPPPQIQVQGAYPQNLYGPPIQHAPPGQYTPYQYPAPPLQTPWQYPTSLGPPTHTLSKARSVIGNHSPMNSFSPPRLQVPLDMPPSSSSQPALPLGNVYQAPPYADGPRHRQPSPVAPPPQPSVDPSRLRSSPGILPSRRPSQKSQHNESNGFSRSSEPPRLGISLEHDEGRLGLDFAGSGSGSNSDLGTDEGESELPYARSDHSDVTRRKSHSRHMREPSHGEGSRSNRGLYVDTSSQASHPSVSSAISSEMPPSATTAETSIYSEASSSSHKTHTSRRSLDSTRTVPSSQLPRERGGDRAMSLSVTMTPSRAPSTVVEPYTRRGSKPTPEGRNSPVSVRNSGVPSRKRPKIYPALLSRVAEAFQERIALTDRIKDGLTYKDVFDGREAVDKISYIINTTDRNLALLLGRALDAQKFFHDVTYDHRLRDSASELYQFRSKLPSPFVSGDLPNEGNHTHGDQSSQHEKLLQALQDVHISPASPREQLEIAAQDEAPLPSGVFTLLTRCYSPTCSPNRLCYSIACPGRLEQQARLNMKPQPGLSKQISKESLGDVQDTGQLWIHTVPPEIAASVSDAEKKRQEAINEVIYTERDFVRDMEYLRDVWVKGIQEQDFIPESRKADFITQVFWNVNEILGVNTRLRDALNKRQKHYAVVEKIGDILLDNVGNFQPFVSYGAHQLWGKYEFEKEKNANLAFAAFVEHTERLPESRKLELNAYLTKPTTRLARYPLLLEAVLKHTPDDSSDKSQLPKVIGIVRDFLAKVNAESGKSENRFNLLQLEQQLIFKPGEEVDLRLAEEHRELVHKGPLNKRDGELQVYLFDHAIVFTKSVKGKHHEQFKVYRRPIPLELLYISAPDDSMSTGTMGRSARGKGHHALVKSEYKEKSGVGSVVTLNVRHEAKGQHWISFVYLGKRNYNLVLWANNALSHRKWLDSIVKCQQAIKEKSFTFETVPLSEGFFSGPNKVNCAAPFSGGRRVVYGTDDGVYVSDLRDPSKDPVKVLPLLEVTQVDVLEDYALLIVLSERQVITFPLDALDPHDPMAGLKRAKRISSHTSFFKAGWCLDRVLVCIVKSSQLSSTFKTLEPIDQNIRGRAKPTFRKLLQGGNDTLKLFREFYIPVESTSIHYLKTKLCVGCSKGFEIVDLETLDTQGLLDPMDESLEFVRKRENLRPMAIYRIHNDFLLCYDEFAFYVNKNGRRSRKNFFVSWEGTPTGFALHEPYVLAFDPTFVEVRHIETGIMSQVIQGQNLRLLFADTPPSITNTGGSMHQNAYAGYNNGYGGAPYYAPGNSARHPQGVGRDEILIVSDDRVLSLRTAGGPQRYAADNASIAGSLHR</sequence>
<feature type="compositionally biased region" description="Low complexity" evidence="3">
    <location>
        <begin position="319"/>
        <end position="354"/>
    </location>
</feature>
<dbReference type="STRING" id="71717.A0A4Y7TGA1"/>
<dbReference type="PANTHER" id="PTHR46572">
    <property type="entry name" value="RHO1 GDP-GTP EXCHANGE PROTEIN 1-RELATED"/>
    <property type="match status" value="1"/>
</dbReference>
<feature type="domain" description="DH" evidence="4">
    <location>
        <begin position="661"/>
        <end position="848"/>
    </location>
</feature>
<dbReference type="GO" id="GO:0005085">
    <property type="term" value="F:guanyl-nucleotide exchange factor activity"/>
    <property type="evidence" value="ECO:0007669"/>
    <property type="project" value="UniProtKB-KW"/>
</dbReference>
<dbReference type="CDD" id="cd00160">
    <property type="entry name" value="RhoGEF"/>
    <property type="match status" value="1"/>
</dbReference>
<dbReference type="Gene3D" id="1.10.10.10">
    <property type="entry name" value="Winged helix-like DNA-binding domain superfamily/Winged helix DNA-binding domain"/>
    <property type="match status" value="1"/>
</dbReference>
<reference evidence="6 7" key="1">
    <citation type="journal article" date="2019" name="Nat. Ecol. Evol.">
        <title>Megaphylogeny resolves global patterns of mushroom evolution.</title>
        <authorList>
            <person name="Varga T."/>
            <person name="Krizsan K."/>
            <person name="Foldi C."/>
            <person name="Dima B."/>
            <person name="Sanchez-Garcia M."/>
            <person name="Sanchez-Ramirez S."/>
            <person name="Szollosi G.J."/>
            <person name="Szarkandi J.G."/>
            <person name="Papp V."/>
            <person name="Albert L."/>
            <person name="Andreopoulos W."/>
            <person name="Angelini C."/>
            <person name="Antonin V."/>
            <person name="Barry K.W."/>
            <person name="Bougher N.L."/>
            <person name="Buchanan P."/>
            <person name="Buyck B."/>
            <person name="Bense V."/>
            <person name="Catcheside P."/>
            <person name="Chovatia M."/>
            <person name="Cooper J."/>
            <person name="Damon W."/>
            <person name="Desjardin D."/>
            <person name="Finy P."/>
            <person name="Geml J."/>
            <person name="Haridas S."/>
            <person name="Hughes K."/>
            <person name="Justo A."/>
            <person name="Karasinski D."/>
            <person name="Kautmanova I."/>
            <person name="Kiss B."/>
            <person name="Kocsube S."/>
            <person name="Kotiranta H."/>
            <person name="LaButti K.M."/>
            <person name="Lechner B.E."/>
            <person name="Liimatainen K."/>
            <person name="Lipzen A."/>
            <person name="Lukacs Z."/>
            <person name="Mihaltcheva S."/>
            <person name="Morgado L.N."/>
            <person name="Niskanen T."/>
            <person name="Noordeloos M.E."/>
            <person name="Ohm R.A."/>
            <person name="Ortiz-Santana B."/>
            <person name="Ovrebo C."/>
            <person name="Racz N."/>
            <person name="Riley R."/>
            <person name="Savchenko A."/>
            <person name="Shiryaev A."/>
            <person name="Soop K."/>
            <person name="Spirin V."/>
            <person name="Szebenyi C."/>
            <person name="Tomsovsky M."/>
            <person name="Tulloss R.E."/>
            <person name="Uehling J."/>
            <person name="Grigoriev I.V."/>
            <person name="Vagvolgyi C."/>
            <person name="Papp T."/>
            <person name="Martin F.M."/>
            <person name="Miettinen O."/>
            <person name="Hibbett D.S."/>
            <person name="Nagy L.G."/>
        </authorList>
    </citation>
    <scope>NUCLEOTIDE SEQUENCE [LARGE SCALE GENOMIC DNA]</scope>
    <source>
        <strain evidence="6 7">FP101781</strain>
    </source>
</reference>
<evidence type="ECO:0000256" key="1">
    <source>
        <dbReference type="ARBA" id="ARBA00022553"/>
    </source>
</evidence>
<feature type="region of interest" description="Disordered" evidence="3">
    <location>
        <begin position="1"/>
        <end position="114"/>
    </location>
</feature>
<evidence type="ECO:0000256" key="3">
    <source>
        <dbReference type="SAM" id="MobiDB-lite"/>
    </source>
</evidence>
<proteinExistence type="predicted"/>
<dbReference type="CDD" id="cd04435">
    <property type="entry name" value="DEP_fRom2"/>
    <property type="match status" value="1"/>
</dbReference>